<comment type="similarity">
    <text evidence="2">In the N-terminal section; belongs to the MoaB/Mog family.</text>
</comment>
<dbReference type="InterPro" id="IPR038987">
    <property type="entry name" value="MoeA-like"/>
</dbReference>
<comment type="caution">
    <text evidence="9">The sequence shown here is derived from an EMBL/GenBank/DDBJ whole genome shotgun (WGS) entry which is preliminary data.</text>
</comment>
<feature type="region of interest" description="Disordered" evidence="7">
    <location>
        <begin position="249"/>
        <end position="268"/>
    </location>
</feature>
<comment type="catalytic activity">
    <reaction evidence="6">
        <text>molybdopterin + ATP + H(+) = adenylyl-molybdopterin + diphosphate</text>
        <dbReference type="Rhea" id="RHEA:31331"/>
        <dbReference type="ChEBI" id="CHEBI:15378"/>
        <dbReference type="ChEBI" id="CHEBI:30616"/>
        <dbReference type="ChEBI" id="CHEBI:33019"/>
        <dbReference type="ChEBI" id="CHEBI:58698"/>
        <dbReference type="ChEBI" id="CHEBI:62727"/>
    </reaction>
</comment>
<feature type="region of interest" description="Disordered" evidence="7">
    <location>
        <begin position="444"/>
        <end position="468"/>
    </location>
</feature>
<dbReference type="CDD" id="cd00887">
    <property type="entry name" value="MoeA"/>
    <property type="match status" value="1"/>
</dbReference>
<keyword evidence="10" id="KW-1185">Reference proteome</keyword>
<dbReference type="Gene3D" id="3.40.980.10">
    <property type="entry name" value="MoaB/Mog-like domain"/>
    <property type="match status" value="1"/>
</dbReference>
<dbReference type="InterPro" id="IPR036425">
    <property type="entry name" value="MoaB/Mog-like_dom_sf"/>
</dbReference>
<keyword evidence="6" id="KW-0500">Molybdenum</keyword>
<protein>
    <recommendedName>
        <fullName evidence="4">molybdopterin adenylyltransferase</fullName>
        <ecNumber evidence="4">2.7.7.75</ecNumber>
    </recommendedName>
</protein>
<dbReference type="SUPFAM" id="SSF63867">
    <property type="entry name" value="MoeA C-terminal domain-like"/>
    <property type="match status" value="1"/>
</dbReference>
<evidence type="ECO:0000256" key="4">
    <source>
        <dbReference type="ARBA" id="ARBA00012509"/>
    </source>
</evidence>
<evidence type="ECO:0000313" key="9">
    <source>
        <dbReference type="EMBL" id="KAG7575412.1"/>
    </source>
</evidence>
<dbReference type="Gene3D" id="2.40.340.10">
    <property type="entry name" value="MoeA, C-terminal, domain IV"/>
    <property type="match status" value="1"/>
</dbReference>
<dbReference type="GO" id="GO:0005524">
    <property type="term" value="F:ATP binding"/>
    <property type="evidence" value="ECO:0007669"/>
    <property type="project" value="UniProtKB-UniRule"/>
</dbReference>
<dbReference type="InterPro" id="IPR036135">
    <property type="entry name" value="MoeA_linker/N_sf"/>
</dbReference>
<dbReference type="GO" id="GO:0061598">
    <property type="term" value="F:molybdopterin adenylyltransferase activity"/>
    <property type="evidence" value="ECO:0007669"/>
    <property type="project" value="UniProtKB-UniRule"/>
</dbReference>
<dbReference type="GO" id="GO:0005829">
    <property type="term" value="C:cytosol"/>
    <property type="evidence" value="ECO:0007669"/>
    <property type="project" value="TreeGrafter"/>
</dbReference>
<dbReference type="PANTHER" id="PTHR10192:SF30">
    <property type="entry name" value="MOLYBDOPTERIN ADENYLYLTRANSFERASE"/>
    <property type="match status" value="1"/>
</dbReference>
<dbReference type="GO" id="GO:0046872">
    <property type="term" value="F:metal ion binding"/>
    <property type="evidence" value="ECO:0007669"/>
    <property type="project" value="UniProtKB-UniRule"/>
</dbReference>
<dbReference type="GO" id="GO:0006777">
    <property type="term" value="P:Mo-molybdopterin cofactor biosynthetic process"/>
    <property type="evidence" value="ECO:0007669"/>
    <property type="project" value="UniProtKB-UniRule"/>
</dbReference>
<comment type="similarity">
    <text evidence="3">In the C-terminal section; belongs to the MoeA family.</text>
</comment>
<comment type="pathway">
    <text evidence="1 6">Cofactor biosynthesis; molybdopterin biosynthesis.</text>
</comment>
<evidence type="ECO:0000256" key="5">
    <source>
        <dbReference type="ARBA" id="ARBA00023150"/>
    </source>
</evidence>
<dbReference type="Gene3D" id="3.90.105.10">
    <property type="entry name" value="Molybdopterin biosynthesis moea protein, domain 2"/>
    <property type="match status" value="1"/>
</dbReference>
<evidence type="ECO:0000256" key="6">
    <source>
        <dbReference type="RuleBase" id="RU365090"/>
    </source>
</evidence>
<dbReference type="SMART" id="SM00852">
    <property type="entry name" value="MoCF_biosynth"/>
    <property type="match status" value="1"/>
</dbReference>
<dbReference type="UniPathway" id="UPA00344"/>
<keyword evidence="6" id="KW-0460">Magnesium</keyword>
<evidence type="ECO:0000256" key="3">
    <source>
        <dbReference type="ARBA" id="ARBA00008339"/>
    </source>
</evidence>
<keyword evidence="5 6" id="KW-0501">Molybdenum cofactor biosynthesis</keyword>
<keyword evidence="6" id="KW-0479">Metal-binding</keyword>
<dbReference type="Pfam" id="PF03453">
    <property type="entry name" value="MoeA_N"/>
    <property type="match status" value="1"/>
</dbReference>
<evidence type="ECO:0000313" key="10">
    <source>
        <dbReference type="Proteomes" id="UP000812966"/>
    </source>
</evidence>
<comment type="function">
    <text evidence="6">Catalyzes two steps in the biosynthesis of the molybdenum cofactor. In the first step, molybdopterin is adenylated. Subsequently, molybdate is inserted into adenylated molybdopterin and AMP is released.</text>
</comment>
<evidence type="ECO:0000256" key="1">
    <source>
        <dbReference type="ARBA" id="ARBA00005046"/>
    </source>
</evidence>
<dbReference type="Gene3D" id="2.170.190.11">
    <property type="entry name" value="Molybdopterin biosynthesis moea protein, domain 3"/>
    <property type="match status" value="1"/>
</dbReference>
<dbReference type="GO" id="GO:0061599">
    <property type="term" value="F:molybdopterin molybdotransferase activity"/>
    <property type="evidence" value="ECO:0007669"/>
    <property type="project" value="UniProtKB-UniRule"/>
</dbReference>
<dbReference type="EC" id="2.7.7.75" evidence="4"/>
<gene>
    <name evidence="9" type="ORF">FFLO_00402</name>
</gene>
<evidence type="ECO:0000259" key="8">
    <source>
        <dbReference type="SMART" id="SM00852"/>
    </source>
</evidence>
<dbReference type="Proteomes" id="UP000812966">
    <property type="component" value="Unassembled WGS sequence"/>
</dbReference>
<dbReference type="PANTHER" id="PTHR10192">
    <property type="entry name" value="MOLYBDOPTERIN BIOSYNTHESIS PROTEIN"/>
    <property type="match status" value="1"/>
</dbReference>
<proteinExistence type="inferred from homology"/>
<dbReference type="InterPro" id="IPR005110">
    <property type="entry name" value="MoeA_linker/N"/>
</dbReference>
<accession>A0A8K0JWH3</accession>
<comment type="similarity">
    <text evidence="6">Belongs to the MoeA family.</text>
</comment>
<dbReference type="InterPro" id="IPR036688">
    <property type="entry name" value="MoeA_C_domain_IV_sf"/>
</dbReference>
<name>A0A8K0JWH3_9TREE</name>
<dbReference type="OrthoDB" id="6777263at2759"/>
<dbReference type="InterPro" id="IPR001453">
    <property type="entry name" value="MoaB/Mog_dom"/>
</dbReference>
<keyword evidence="6" id="KW-0808">Transferase</keyword>
<comment type="cofactor">
    <cofactor evidence="6">
        <name>Mg(2+)</name>
        <dbReference type="ChEBI" id="CHEBI:18420"/>
    </cofactor>
</comment>
<dbReference type="AlphaFoldDB" id="A0A8K0JWH3"/>
<evidence type="ECO:0000256" key="2">
    <source>
        <dbReference type="ARBA" id="ARBA00007589"/>
    </source>
</evidence>
<sequence length="556" mass="59447">MAVTYSEAISRISNYLDQRNKATPSSSSSSSSNGDVLVRLEKAVGRTLAKDYAATIDAPPFDNSAMDGYVLSSSKTAAASPSNPLTFQVSGSIAAGDSPLTLTDDDQDEMKCYEIMTGAPFPLSNGMGYDACIRHEAVTYACQDYDQSQDGVQAGPSTSDTSFPRAKRITLNAPVPPRSNRKVAGEDFRTGDLLAKQGTVITPGIVMVLSSTGVERVLVRARDEDEEGKGRRRRLCIGILTTGKEVANNHNLPTGTLRPQSTSVSLDSNTDNQATVAAATTTPILQKGHIFNSNAPYLVSTLDSWGHEPVVIPAPSQDTPEAFQERLRTALPLDLDLIITTGGVSAGKHDYVPSSVVDLGGRIVFHKTTIRPGFPVMFGEIPSDENETSGVPIFGLPGNPIAVAACLRFLVTVFLTRCNAAQAPSLGLEVGRLLSPDFSARQGSSPATAGCGVEKTPQDVTGQKEHRARYHKKPLMTRCFLPSKLHRSRPVDAVSDTDERGATVPGLDMLPWVEPLTRSASLTKAMSEADCWVVLPEGKEVFEPGEIVEVVSMKPE</sequence>
<feature type="domain" description="MoaB/Mog" evidence="8">
    <location>
        <begin position="238"/>
        <end position="417"/>
    </location>
</feature>
<dbReference type="Pfam" id="PF03454">
    <property type="entry name" value="MoeA_C"/>
    <property type="match status" value="1"/>
</dbReference>
<evidence type="ECO:0000256" key="7">
    <source>
        <dbReference type="SAM" id="MobiDB-lite"/>
    </source>
</evidence>
<dbReference type="InterPro" id="IPR005111">
    <property type="entry name" value="MoeA_C_domain_IV"/>
</dbReference>
<organism evidence="9 10">
    <name type="scientific">Filobasidium floriforme</name>
    <dbReference type="NCBI Taxonomy" id="5210"/>
    <lineage>
        <taxon>Eukaryota</taxon>
        <taxon>Fungi</taxon>
        <taxon>Dikarya</taxon>
        <taxon>Basidiomycota</taxon>
        <taxon>Agaricomycotina</taxon>
        <taxon>Tremellomycetes</taxon>
        <taxon>Filobasidiales</taxon>
        <taxon>Filobasidiaceae</taxon>
        <taxon>Filobasidium</taxon>
    </lineage>
</organism>
<dbReference type="SUPFAM" id="SSF53218">
    <property type="entry name" value="Molybdenum cofactor biosynthesis proteins"/>
    <property type="match status" value="1"/>
</dbReference>
<dbReference type="Pfam" id="PF00994">
    <property type="entry name" value="MoCF_biosynth"/>
    <property type="match status" value="1"/>
</dbReference>
<dbReference type="EMBL" id="JABELV010000004">
    <property type="protein sequence ID" value="KAG7575412.1"/>
    <property type="molecule type" value="Genomic_DNA"/>
</dbReference>
<comment type="catalytic activity">
    <reaction evidence="6">
        <text>adenylyl-molybdopterin + molybdate = Mo-molybdopterin + AMP + H(+)</text>
        <dbReference type="Rhea" id="RHEA:35047"/>
        <dbReference type="ChEBI" id="CHEBI:15378"/>
        <dbReference type="ChEBI" id="CHEBI:36264"/>
        <dbReference type="ChEBI" id="CHEBI:62727"/>
        <dbReference type="ChEBI" id="CHEBI:71302"/>
        <dbReference type="ChEBI" id="CHEBI:456215"/>
    </reaction>
</comment>
<reference evidence="9" key="1">
    <citation type="submission" date="2020-04" db="EMBL/GenBank/DDBJ databases">
        <title>Analysis of mating type loci in Filobasidium floriforme.</title>
        <authorList>
            <person name="Nowrousian M."/>
        </authorList>
    </citation>
    <scope>NUCLEOTIDE SEQUENCE</scope>
    <source>
        <strain evidence="9">CBS 6242</strain>
    </source>
</reference>
<dbReference type="SUPFAM" id="SSF63882">
    <property type="entry name" value="MoeA N-terminal region -like"/>
    <property type="match status" value="1"/>
</dbReference>